<evidence type="ECO:0000313" key="1">
    <source>
        <dbReference type="EMBL" id="EFA44946.1"/>
    </source>
</evidence>
<name>D1PUI6_9BACT</name>
<dbReference type="AlphaFoldDB" id="D1PUI6"/>
<sequence length="56" mass="6766">MINRLIFVHLRVILFYLKFDLKPFICVLTRFEGCSRCKSTKFFWMSQAFKSKISAR</sequence>
<accession>D1PUI6</accession>
<protein>
    <submittedName>
        <fullName evidence="1">Uncharacterized protein</fullName>
    </submittedName>
</protein>
<keyword evidence="2" id="KW-1185">Reference proteome</keyword>
<proteinExistence type="predicted"/>
<reference evidence="1 2" key="1">
    <citation type="submission" date="2009-10" db="EMBL/GenBank/DDBJ databases">
        <authorList>
            <person name="Qin X."/>
            <person name="Bachman B."/>
            <person name="Battles P."/>
            <person name="Bell A."/>
            <person name="Bess C."/>
            <person name="Bickham C."/>
            <person name="Chaboub L."/>
            <person name="Chen D."/>
            <person name="Coyle M."/>
            <person name="Deiros D.R."/>
            <person name="Dinh H."/>
            <person name="Forbes L."/>
            <person name="Fowler G."/>
            <person name="Francisco L."/>
            <person name="Fu Q."/>
            <person name="Gubbala S."/>
            <person name="Hale W."/>
            <person name="Han Y."/>
            <person name="Hemphill L."/>
            <person name="Highlander S.K."/>
            <person name="Hirani K."/>
            <person name="Hogues M."/>
            <person name="Jackson L."/>
            <person name="Jakkamsetti A."/>
            <person name="Javaid M."/>
            <person name="Jiang H."/>
            <person name="Korchina V."/>
            <person name="Kovar C."/>
            <person name="Lara F."/>
            <person name="Lee S."/>
            <person name="Mata R."/>
            <person name="Mathew T."/>
            <person name="Moen C."/>
            <person name="Morales K."/>
            <person name="Munidasa M."/>
            <person name="Nazareth L."/>
            <person name="Ngo R."/>
            <person name="Nguyen L."/>
            <person name="Okwuonu G."/>
            <person name="Ongeri F."/>
            <person name="Patil S."/>
            <person name="Petrosino J."/>
            <person name="Pham C."/>
            <person name="Pham P."/>
            <person name="Pu L.-L."/>
            <person name="Puazo M."/>
            <person name="Raj R."/>
            <person name="Reid J."/>
            <person name="Rouhana J."/>
            <person name="Saada N."/>
            <person name="Shang Y."/>
            <person name="Simmons D."/>
            <person name="Thornton R."/>
            <person name="Warren J."/>
            <person name="Weissenberger G."/>
            <person name="Zhang J."/>
            <person name="Zhang L."/>
            <person name="Zhou C."/>
            <person name="Zhu D."/>
            <person name="Muzny D."/>
            <person name="Worley K."/>
            <person name="Gibbs R."/>
        </authorList>
    </citation>
    <scope>NUCLEOTIDE SEQUENCE [LARGE SCALE GENOMIC DNA]</scope>
    <source>
        <strain evidence="1 2">DSM 17361</strain>
    </source>
</reference>
<gene>
    <name evidence="1" type="ORF">HMPREF0645_0621</name>
</gene>
<dbReference type="EMBL" id="ACKS01000030">
    <property type="protein sequence ID" value="EFA44946.1"/>
    <property type="molecule type" value="Genomic_DNA"/>
</dbReference>
<dbReference type="Proteomes" id="UP000003160">
    <property type="component" value="Unassembled WGS sequence"/>
</dbReference>
<comment type="caution">
    <text evidence="1">The sequence shown here is derived from an EMBL/GenBank/DDBJ whole genome shotgun (WGS) entry which is preliminary data.</text>
</comment>
<dbReference type="HOGENOM" id="CLU_3010413_0_0_10"/>
<evidence type="ECO:0000313" key="2">
    <source>
        <dbReference type="Proteomes" id="UP000003160"/>
    </source>
</evidence>
<organism evidence="1 2">
    <name type="scientific">Hallella bergensis DSM 17361</name>
    <dbReference type="NCBI Taxonomy" id="585502"/>
    <lineage>
        <taxon>Bacteria</taxon>
        <taxon>Pseudomonadati</taxon>
        <taxon>Bacteroidota</taxon>
        <taxon>Bacteroidia</taxon>
        <taxon>Bacteroidales</taxon>
        <taxon>Prevotellaceae</taxon>
        <taxon>Hallella</taxon>
    </lineage>
</organism>